<evidence type="ECO:0000256" key="1">
    <source>
        <dbReference type="ARBA" id="ARBA00022723"/>
    </source>
</evidence>
<dbReference type="GO" id="GO:0008270">
    <property type="term" value="F:zinc ion binding"/>
    <property type="evidence" value="ECO:0007669"/>
    <property type="project" value="UniProtKB-KW"/>
</dbReference>
<keyword evidence="5" id="KW-0238">DNA-binding</keyword>
<dbReference type="SUPFAM" id="SSF48508">
    <property type="entry name" value="Nuclear receptor ligand-binding domain"/>
    <property type="match status" value="1"/>
</dbReference>
<evidence type="ECO:0000256" key="5">
    <source>
        <dbReference type="ARBA" id="ARBA00023125"/>
    </source>
</evidence>
<evidence type="ECO:0000256" key="7">
    <source>
        <dbReference type="ARBA" id="ARBA00023170"/>
    </source>
</evidence>
<dbReference type="GO" id="GO:0000122">
    <property type="term" value="P:negative regulation of transcription by RNA polymerase II"/>
    <property type="evidence" value="ECO:0007669"/>
    <property type="project" value="TreeGrafter"/>
</dbReference>
<evidence type="ECO:0000313" key="13">
    <source>
        <dbReference type="EMBL" id="CAF3587423.1"/>
    </source>
</evidence>
<dbReference type="Gene3D" id="1.10.565.10">
    <property type="entry name" value="Retinoid X Receptor"/>
    <property type="match status" value="1"/>
</dbReference>
<dbReference type="SMART" id="SM00399">
    <property type="entry name" value="ZnF_C4"/>
    <property type="match status" value="1"/>
</dbReference>
<keyword evidence="1" id="KW-0479">Metal-binding</keyword>
<evidence type="ECO:0000256" key="4">
    <source>
        <dbReference type="ARBA" id="ARBA00023015"/>
    </source>
</evidence>
<gene>
    <name evidence="12" type="ORF">GPM918_LOCUS9448</name>
    <name evidence="11" type="ORF">OVA965_LOCUS4794</name>
    <name evidence="14" type="ORF">SRO942_LOCUS9449</name>
    <name evidence="13" type="ORF">TMI583_LOCUS4792</name>
</gene>
<keyword evidence="8" id="KW-0539">Nucleus</keyword>
<keyword evidence="4" id="KW-0805">Transcription regulation</keyword>
<dbReference type="EMBL" id="CAJOBC010001759">
    <property type="protein sequence ID" value="CAF3697010.1"/>
    <property type="molecule type" value="Genomic_DNA"/>
</dbReference>
<keyword evidence="3" id="KW-0862">Zinc</keyword>
<dbReference type="Proteomes" id="UP000663829">
    <property type="component" value="Unassembled WGS sequence"/>
</dbReference>
<dbReference type="PROSITE" id="PS51030">
    <property type="entry name" value="NUCLEAR_REC_DBD_2"/>
    <property type="match status" value="1"/>
</dbReference>
<dbReference type="InterPro" id="IPR035500">
    <property type="entry name" value="NHR-like_dom_sf"/>
</dbReference>
<dbReference type="Proteomes" id="UP000682733">
    <property type="component" value="Unassembled WGS sequence"/>
</dbReference>
<keyword evidence="7" id="KW-0675">Receptor</keyword>
<dbReference type="GO" id="GO:0000978">
    <property type="term" value="F:RNA polymerase II cis-regulatory region sequence-specific DNA binding"/>
    <property type="evidence" value="ECO:0007669"/>
    <property type="project" value="TreeGrafter"/>
</dbReference>
<dbReference type="AlphaFoldDB" id="A0A814AU12"/>
<dbReference type="EMBL" id="CAJOBA010001289">
    <property type="protein sequence ID" value="CAF3587423.1"/>
    <property type="molecule type" value="Genomic_DNA"/>
</dbReference>
<dbReference type="PRINTS" id="PR00047">
    <property type="entry name" value="STROIDFINGER"/>
</dbReference>
<dbReference type="EMBL" id="CAJNOQ010001759">
    <property type="protein sequence ID" value="CAF0917004.1"/>
    <property type="molecule type" value="Genomic_DNA"/>
</dbReference>
<evidence type="ECO:0000256" key="3">
    <source>
        <dbReference type="ARBA" id="ARBA00022833"/>
    </source>
</evidence>
<feature type="domain" description="Nuclear receptor" evidence="9">
    <location>
        <begin position="108"/>
        <end position="183"/>
    </location>
</feature>
<dbReference type="PANTHER" id="PTHR24082">
    <property type="entry name" value="NUCLEAR HORMONE RECEPTOR"/>
    <property type="match status" value="1"/>
</dbReference>
<protein>
    <recommendedName>
        <fullName evidence="16">Nuclear receptor</fullName>
    </recommendedName>
</protein>
<evidence type="ECO:0000313" key="12">
    <source>
        <dbReference type="EMBL" id="CAF0917004.1"/>
    </source>
</evidence>
<dbReference type="Pfam" id="PF00105">
    <property type="entry name" value="zf-C4"/>
    <property type="match status" value="1"/>
</dbReference>
<evidence type="ECO:0000256" key="2">
    <source>
        <dbReference type="ARBA" id="ARBA00022771"/>
    </source>
</evidence>
<dbReference type="InterPro" id="IPR013088">
    <property type="entry name" value="Znf_NHR/GATA"/>
</dbReference>
<evidence type="ECO:0000313" key="11">
    <source>
        <dbReference type="EMBL" id="CAF0803882.1"/>
    </source>
</evidence>
<name>A0A814AU12_9BILA</name>
<evidence type="ECO:0000256" key="8">
    <source>
        <dbReference type="ARBA" id="ARBA00023242"/>
    </source>
</evidence>
<dbReference type="EMBL" id="CAJNOK010001289">
    <property type="protein sequence ID" value="CAF0803882.1"/>
    <property type="molecule type" value="Genomic_DNA"/>
</dbReference>
<feature type="domain" description="NR LBD" evidence="10">
    <location>
        <begin position="247"/>
        <end position="482"/>
    </location>
</feature>
<dbReference type="Proteomes" id="UP000677228">
    <property type="component" value="Unassembled WGS sequence"/>
</dbReference>
<evidence type="ECO:0000313" key="14">
    <source>
        <dbReference type="EMBL" id="CAF3697010.1"/>
    </source>
</evidence>
<sequence>MDIRKRSVVANGNENPKTKIIIITGDEQLINCFQQKQNTNRSQTQIFNLDTNFNGNVQELALLSELTDHNETDDHIYQHMLRSPSTTYTVDVQNRTTTTSTIKSKKGNFVCVVCGGKALGYNYDAITCGSCKSFFNRNALQSIDRLACLGSENCKITNARKQCKRCRLKRCFSMGMRKDFILSPEERLRRKKRLEENNQLLSHTDAVIVDETNYYYQQDNNNVTTIQNSTDITTVIDKVLFTNEDHLQIQCIQTSFMISQQSAVRPLIPYQIKDKMEALTYMMDMQNFTALKLIDYLKLIPEFKQLDDNDRFILVKYNLLYAFVLAKSLDFDYINGTCRSESSNESIQQRKVLSTLCQFEELRQTFLQLISTLINITENNQSIIHLLIIVTIFSKGISASDNQPTLSNFAQVYVAQCKYVDLLWRYMLQQYDDMVAVKKFSKLMTEILKIQIATRNYQLHMRNQIDDLDKINPLMKSLLHLT</sequence>
<dbReference type="GO" id="GO:0030154">
    <property type="term" value="P:cell differentiation"/>
    <property type="evidence" value="ECO:0007669"/>
    <property type="project" value="TreeGrafter"/>
</dbReference>
<dbReference type="Gene3D" id="3.30.50.10">
    <property type="entry name" value="Erythroid Transcription Factor GATA-1, subunit A"/>
    <property type="match status" value="1"/>
</dbReference>
<keyword evidence="6" id="KW-0804">Transcription</keyword>
<comment type="caution">
    <text evidence="12">The sequence shown here is derived from an EMBL/GenBank/DDBJ whole genome shotgun (WGS) entry which is preliminary data.</text>
</comment>
<proteinExistence type="predicted"/>
<evidence type="ECO:0008006" key="16">
    <source>
        <dbReference type="Google" id="ProtNLM"/>
    </source>
</evidence>
<dbReference type="InterPro" id="IPR001628">
    <property type="entry name" value="Znf_hrmn_rcpt"/>
</dbReference>
<dbReference type="InterPro" id="IPR050234">
    <property type="entry name" value="Nuclear_hormone_rcpt_NR1"/>
</dbReference>
<evidence type="ECO:0000259" key="10">
    <source>
        <dbReference type="PROSITE" id="PS51843"/>
    </source>
</evidence>
<evidence type="ECO:0000256" key="6">
    <source>
        <dbReference type="ARBA" id="ARBA00023163"/>
    </source>
</evidence>
<dbReference type="InterPro" id="IPR000536">
    <property type="entry name" value="Nucl_hrmn_rcpt_lig-bd"/>
</dbReference>
<keyword evidence="2" id="KW-0863">Zinc-finger</keyword>
<dbReference type="OrthoDB" id="9993861at2759"/>
<accession>A0A814AU12</accession>
<evidence type="ECO:0000313" key="15">
    <source>
        <dbReference type="Proteomes" id="UP000663829"/>
    </source>
</evidence>
<organism evidence="12 15">
    <name type="scientific">Didymodactylos carnosus</name>
    <dbReference type="NCBI Taxonomy" id="1234261"/>
    <lineage>
        <taxon>Eukaryota</taxon>
        <taxon>Metazoa</taxon>
        <taxon>Spiralia</taxon>
        <taxon>Gnathifera</taxon>
        <taxon>Rotifera</taxon>
        <taxon>Eurotatoria</taxon>
        <taxon>Bdelloidea</taxon>
        <taxon>Philodinida</taxon>
        <taxon>Philodinidae</taxon>
        <taxon>Didymodactylos</taxon>
    </lineage>
</organism>
<dbReference type="Proteomes" id="UP000681722">
    <property type="component" value="Unassembled WGS sequence"/>
</dbReference>
<dbReference type="GO" id="GO:0004879">
    <property type="term" value="F:nuclear receptor activity"/>
    <property type="evidence" value="ECO:0007669"/>
    <property type="project" value="TreeGrafter"/>
</dbReference>
<dbReference type="PROSITE" id="PS51843">
    <property type="entry name" value="NR_LBD"/>
    <property type="match status" value="1"/>
</dbReference>
<dbReference type="PANTHER" id="PTHR24082:SF283">
    <property type="entry name" value="NUCLEAR HORMONE RECEPTOR HR96"/>
    <property type="match status" value="1"/>
</dbReference>
<dbReference type="GO" id="GO:0045944">
    <property type="term" value="P:positive regulation of transcription by RNA polymerase II"/>
    <property type="evidence" value="ECO:0007669"/>
    <property type="project" value="TreeGrafter"/>
</dbReference>
<reference evidence="12" key="1">
    <citation type="submission" date="2021-02" db="EMBL/GenBank/DDBJ databases">
        <authorList>
            <person name="Nowell W R."/>
        </authorList>
    </citation>
    <scope>NUCLEOTIDE SEQUENCE</scope>
</reference>
<keyword evidence="15" id="KW-1185">Reference proteome</keyword>
<evidence type="ECO:0000259" key="9">
    <source>
        <dbReference type="PROSITE" id="PS51030"/>
    </source>
</evidence>
<dbReference type="SUPFAM" id="SSF57716">
    <property type="entry name" value="Glucocorticoid receptor-like (DNA-binding domain)"/>
    <property type="match status" value="1"/>
</dbReference>